<protein>
    <submittedName>
        <fullName evidence="2">Uncharacterized protein</fullName>
    </submittedName>
</protein>
<evidence type="ECO:0000256" key="1">
    <source>
        <dbReference type="SAM" id="MobiDB-lite"/>
    </source>
</evidence>
<name>A0A5C3Q8L3_9AGAR</name>
<sequence length="193" mass="21813">MTIFKRWSQIDSGGEDTGETGHLRVFLGVFEEWREAQNTWARFANFNSSFLGTLDAIEAGDLAHDHGDFGKLGEGMHAKEERESQQTSRNTKNAAHKANMLNRTKRASEPSRQINDPARRTPKGVIWEHTGFGILMSINRQQDTILQVRDALDVEMSKNVGYELERQVQVDTQVEALNHTSATVPSVKEYARI</sequence>
<feature type="region of interest" description="Disordered" evidence="1">
    <location>
        <begin position="78"/>
        <end position="121"/>
    </location>
</feature>
<accession>A0A5C3Q8L3</accession>
<dbReference type="EMBL" id="ML178847">
    <property type="protein sequence ID" value="TFK97409.1"/>
    <property type="molecule type" value="Genomic_DNA"/>
</dbReference>
<gene>
    <name evidence="2" type="ORF">BDV98DRAFT_658534</name>
</gene>
<proteinExistence type="predicted"/>
<evidence type="ECO:0000313" key="2">
    <source>
        <dbReference type="EMBL" id="TFK97409.1"/>
    </source>
</evidence>
<organism evidence="2 3">
    <name type="scientific">Pterulicium gracile</name>
    <dbReference type="NCBI Taxonomy" id="1884261"/>
    <lineage>
        <taxon>Eukaryota</taxon>
        <taxon>Fungi</taxon>
        <taxon>Dikarya</taxon>
        <taxon>Basidiomycota</taxon>
        <taxon>Agaricomycotina</taxon>
        <taxon>Agaricomycetes</taxon>
        <taxon>Agaricomycetidae</taxon>
        <taxon>Agaricales</taxon>
        <taxon>Pleurotineae</taxon>
        <taxon>Pterulaceae</taxon>
        <taxon>Pterulicium</taxon>
    </lineage>
</organism>
<dbReference type="AlphaFoldDB" id="A0A5C3Q8L3"/>
<evidence type="ECO:0000313" key="3">
    <source>
        <dbReference type="Proteomes" id="UP000305067"/>
    </source>
</evidence>
<dbReference type="Proteomes" id="UP000305067">
    <property type="component" value="Unassembled WGS sequence"/>
</dbReference>
<keyword evidence="3" id="KW-1185">Reference proteome</keyword>
<reference evidence="2 3" key="1">
    <citation type="journal article" date="2019" name="Nat. Ecol. Evol.">
        <title>Megaphylogeny resolves global patterns of mushroom evolution.</title>
        <authorList>
            <person name="Varga T."/>
            <person name="Krizsan K."/>
            <person name="Foldi C."/>
            <person name="Dima B."/>
            <person name="Sanchez-Garcia M."/>
            <person name="Sanchez-Ramirez S."/>
            <person name="Szollosi G.J."/>
            <person name="Szarkandi J.G."/>
            <person name="Papp V."/>
            <person name="Albert L."/>
            <person name="Andreopoulos W."/>
            <person name="Angelini C."/>
            <person name="Antonin V."/>
            <person name="Barry K.W."/>
            <person name="Bougher N.L."/>
            <person name="Buchanan P."/>
            <person name="Buyck B."/>
            <person name="Bense V."/>
            <person name="Catcheside P."/>
            <person name="Chovatia M."/>
            <person name="Cooper J."/>
            <person name="Damon W."/>
            <person name="Desjardin D."/>
            <person name="Finy P."/>
            <person name="Geml J."/>
            <person name="Haridas S."/>
            <person name="Hughes K."/>
            <person name="Justo A."/>
            <person name="Karasinski D."/>
            <person name="Kautmanova I."/>
            <person name="Kiss B."/>
            <person name="Kocsube S."/>
            <person name="Kotiranta H."/>
            <person name="LaButti K.M."/>
            <person name="Lechner B.E."/>
            <person name="Liimatainen K."/>
            <person name="Lipzen A."/>
            <person name="Lukacs Z."/>
            <person name="Mihaltcheva S."/>
            <person name="Morgado L.N."/>
            <person name="Niskanen T."/>
            <person name="Noordeloos M.E."/>
            <person name="Ohm R.A."/>
            <person name="Ortiz-Santana B."/>
            <person name="Ovrebo C."/>
            <person name="Racz N."/>
            <person name="Riley R."/>
            <person name="Savchenko A."/>
            <person name="Shiryaev A."/>
            <person name="Soop K."/>
            <person name="Spirin V."/>
            <person name="Szebenyi C."/>
            <person name="Tomsovsky M."/>
            <person name="Tulloss R.E."/>
            <person name="Uehling J."/>
            <person name="Grigoriev I.V."/>
            <person name="Vagvolgyi C."/>
            <person name="Papp T."/>
            <person name="Martin F.M."/>
            <person name="Miettinen O."/>
            <person name="Hibbett D.S."/>
            <person name="Nagy L.G."/>
        </authorList>
    </citation>
    <scope>NUCLEOTIDE SEQUENCE [LARGE SCALE GENOMIC DNA]</scope>
    <source>
        <strain evidence="2 3">CBS 309.79</strain>
    </source>
</reference>